<proteinExistence type="predicted"/>
<organism evidence="1 2">
    <name type="scientific">Rhizobium metallidurans</name>
    <dbReference type="NCBI Taxonomy" id="1265931"/>
    <lineage>
        <taxon>Bacteria</taxon>
        <taxon>Pseudomonadati</taxon>
        <taxon>Pseudomonadota</taxon>
        <taxon>Alphaproteobacteria</taxon>
        <taxon>Hyphomicrobiales</taxon>
        <taxon>Rhizobiaceae</taxon>
        <taxon>Rhizobium/Agrobacterium group</taxon>
        <taxon>Rhizobium</taxon>
    </lineage>
</organism>
<gene>
    <name evidence="1" type="ORF">GGQ67_003593</name>
</gene>
<name>A0A7W6CWS7_9HYPH</name>
<keyword evidence="2" id="KW-1185">Reference proteome</keyword>
<comment type="caution">
    <text evidence="1">The sequence shown here is derived from an EMBL/GenBank/DDBJ whole genome shotgun (WGS) entry which is preliminary data.</text>
</comment>
<dbReference type="EMBL" id="JACIDW010000012">
    <property type="protein sequence ID" value="MBB3965914.1"/>
    <property type="molecule type" value="Genomic_DNA"/>
</dbReference>
<accession>A0A7W6CWS7</accession>
<evidence type="ECO:0000313" key="1">
    <source>
        <dbReference type="EMBL" id="MBB3965914.1"/>
    </source>
</evidence>
<dbReference type="AlphaFoldDB" id="A0A7W6CWS7"/>
<protein>
    <submittedName>
        <fullName evidence="1">Uncharacterized protein</fullName>
    </submittedName>
</protein>
<reference evidence="1 2" key="1">
    <citation type="submission" date="2020-08" db="EMBL/GenBank/DDBJ databases">
        <title>Genomic Encyclopedia of Type Strains, Phase IV (KMG-IV): sequencing the most valuable type-strain genomes for metagenomic binning, comparative biology and taxonomic classification.</title>
        <authorList>
            <person name="Goeker M."/>
        </authorList>
    </citation>
    <scope>NUCLEOTIDE SEQUENCE [LARGE SCALE GENOMIC DNA]</scope>
    <source>
        <strain evidence="1 2">DSM 26575</strain>
    </source>
</reference>
<dbReference type="Proteomes" id="UP000582090">
    <property type="component" value="Unassembled WGS sequence"/>
</dbReference>
<sequence>MWIWLRHGLAIIFPHMRNHGCSKFRTSKRSGRDPHLELTIINFRDVCRFALNRETPHAIISTR</sequence>
<evidence type="ECO:0000313" key="2">
    <source>
        <dbReference type="Proteomes" id="UP000582090"/>
    </source>
</evidence>